<accession>E4YH87</accession>
<dbReference type="Proteomes" id="UP000011014">
    <property type="component" value="Unassembled WGS sequence"/>
</dbReference>
<name>E4YH87_OIKDI</name>
<proteinExistence type="predicted"/>
<protein>
    <submittedName>
        <fullName evidence="1">Uncharacterized protein</fullName>
    </submittedName>
</protein>
<gene>
    <name evidence="1" type="ORF">GSOID_T00024899001</name>
</gene>
<evidence type="ECO:0000313" key="1">
    <source>
        <dbReference type="EMBL" id="CBY34861.1"/>
    </source>
</evidence>
<organism evidence="1">
    <name type="scientific">Oikopleura dioica</name>
    <name type="common">Tunicate</name>
    <dbReference type="NCBI Taxonomy" id="34765"/>
    <lineage>
        <taxon>Eukaryota</taxon>
        <taxon>Metazoa</taxon>
        <taxon>Chordata</taxon>
        <taxon>Tunicata</taxon>
        <taxon>Appendicularia</taxon>
        <taxon>Copelata</taxon>
        <taxon>Oikopleuridae</taxon>
        <taxon>Oikopleura</taxon>
    </lineage>
</organism>
<reference evidence="1" key="1">
    <citation type="journal article" date="2010" name="Science">
        <title>Plasticity of animal genome architecture unmasked by rapid evolution of a pelagic tunicate.</title>
        <authorList>
            <person name="Denoeud F."/>
            <person name="Henriet S."/>
            <person name="Mungpakdee S."/>
            <person name="Aury J.M."/>
            <person name="Da Silva C."/>
            <person name="Brinkmann H."/>
            <person name="Mikhaleva J."/>
            <person name="Olsen L.C."/>
            <person name="Jubin C."/>
            <person name="Canestro C."/>
            <person name="Bouquet J.M."/>
            <person name="Danks G."/>
            <person name="Poulain J."/>
            <person name="Campsteijn C."/>
            <person name="Adamski M."/>
            <person name="Cross I."/>
            <person name="Yadetie F."/>
            <person name="Muffato M."/>
            <person name="Louis A."/>
            <person name="Butcher S."/>
            <person name="Tsagkogeorga G."/>
            <person name="Konrad A."/>
            <person name="Singh S."/>
            <person name="Jensen M.F."/>
            <person name="Cong E.H."/>
            <person name="Eikeseth-Otteraa H."/>
            <person name="Noel B."/>
            <person name="Anthouard V."/>
            <person name="Porcel B.M."/>
            <person name="Kachouri-Lafond R."/>
            <person name="Nishino A."/>
            <person name="Ugolini M."/>
            <person name="Chourrout P."/>
            <person name="Nishida H."/>
            <person name="Aasland R."/>
            <person name="Huzurbazar S."/>
            <person name="Westhof E."/>
            <person name="Delsuc F."/>
            <person name="Lehrach H."/>
            <person name="Reinhardt R."/>
            <person name="Weissenbach J."/>
            <person name="Roy S.W."/>
            <person name="Artiguenave F."/>
            <person name="Postlethwait J.H."/>
            <person name="Manak J.R."/>
            <person name="Thompson E.M."/>
            <person name="Jaillon O."/>
            <person name="Du Pasquier L."/>
            <person name="Boudinot P."/>
            <person name="Liberles D.A."/>
            <person name="Volff J.N."/>
            <person name="Philippe H."/>
            <person name="Lenhard B."/>
            <person name="Roest Crollius H."/>
            <person name="Wincker P."/>
            <person name="Chourrout D."/>
        </authorList>
    </citation>
    <scope>NUCLEOTIDE SEQUENCE [LARGE SCALE GENOMIC DNA]</scope>
</reference>
<dbReference type="EMBL" id="FN654553">
    <property type="protein sequence ID" value="CBY34861.1"/>
    <property type="molecule type" value="Genomic_DNA"/>
</dbReference>
<sequence length="91" mass="10537">MKLLANFGIIAVTNGLSSKEWRTKRVEKSEKKNAKVEIFRIYQEDLSPKKNVDGVFILDWWGKKEAPPFLKRLTEDCGGCYLTNDQKRGIF</sequence>
<dbReference type="AlphaFoldDB" id="E4YH87"/>